<dbReference type="OrthoDB" id="642895at2759"/>
<reference evidence="1 2" key="1">
    <citation type="journal article" date="2011" name="Science">
        <title>The ecoresponsive genome of Daphnia pulex.</title>
        <authorList>
            <person name="Colbourne J.K."/>
            <person name="Pfrender M.E."/>
            <person name="Gilbert D."/>
            <person name="Thomas W.K."/>
            <person name="Tucker A."/>
            <person name="Oakley T.H."/>
            <person name="Tokishita S."/>
            <person name="Aerts A."/>
            <person name="Arnold G.J."/>
            <person name="Basu M.K."/>
            <person name="Bauer D.J."/>
            <person name="Caceres C.E."/>
            <person name="Carmel L."/>
            <person name="Casola C."/>
            <person name="Choi J.H."/>
            <person name="Detter J.C."/>
            <person name="Dong Q."/>
            <person name="Dusheyko S."/>
            <person name="Eads B.D."/>
            <person name="Frohlich T."/>
            <person name="Geiler-Samerotte K.A."/>
            <person name="Gerlach D."/>
            <person name="Hatcher P."/>
            <person name="Jogdeo S."/>
            <person name="Krijgsveld J."/>
            <person name="Kriventseva E.V."/>
            <person name="Kultz D."/>
            <person name="Laforsch C."/>
            <person name="Lindquist E."/>
            <person name="Lopez J."/>
            <person name="Manak J.R."/>
            <person name="Muller J."/>
            <person name="Pangilinan J."/>
            <person name="Patwardhan R.P."/>
            <person name="Pitluck S."/>
            <person name="Pritham E.J."/>
            <person name="Rechtsteiner A."/>
            <person name="Rho M."/>
            <person name="Rogozin I.B."/>
            <person name="Sakarya O."/>
            <person name="Salamov A."/>
            <person name="Schaack S."/>
            <person name="Shapiro H."/>
            <person name="Shiga Y."/>
            <person name="Skalitzky C."/>
            <person name="Smith Z."/>
            <person name="Souvorov A."/>
            <person name="Sung W."/>
            <person name="Tang Z."/>
            <person name="Tsuchiya D."/>
            <person name="Tu H."/>
            <person name="Vos H."/>
            <person name="Wang M."/>
            <person name="Wolf Y.I."/>
            <person name="Yamagata H."/>
            <person name="Yamada T."/>
            <person name="Ye Y."/>
            <person name="Shaw J.R."/>
            <person name="Andrews J."/>
            <person name="Crease T.J."/>
            <person name="Tang H."/>
            <person name="Lucas S.M."/>
            <person name="Robertson H.M."/>
            <person name="Bork P."/>
            <person name="Koonin E.V."/>
            <person name="Zdobnov E.M."/>
            <person name="Grigoriev I.V."/>
            <person name="Lynch M."/>
            <person name="Boore J.L."/>
        </authorList>
    </citation>
    <scope>NUCLEOTIDE SEQUENCE [LARGE SCALE GENOMIC DNA]</scope>
</reference>
<accession>E9FV33</accession>
<evidence type="ECO:0000313" key="1">
    <source>
        <dbReference type="EMBL" id="EFX88486.1"/>
    </source>
</evidence>
<dbReference type="HOGENOM" id="CLU_3144333_0_0_1"/>
<keyword evidence="2" id="KW-1185">Reference proteome</keyword>
<protein>
    <submittedName>
        <fullName evidence="1">Uncharacterized protein</fullName>
    </submittedName>
</protein>
<dbReference type="KEGG" id="dpx:DAPPUDRAFT_310665"/>
<dbReference type="Proteomes" id="UP000000305">
    <property type="component" value="Unassembled WGS sequence"/>
</dbReference>
<dbReference type="EMBL" id="GL732525">
    <property type="protein sequence ID" value="EFX88486.1"/>
    <property type="molecule type" value="Genomic_DNA"/>
</dbReference>
<evidence type="ECO:0000313" key="2">
    <source>
        <dbReference type="Proteomes" id="UP000000305"/>
    </source>
</evidence>
<dbReference type="InParanoid" id="E9FV33"/>
<dbReference type="AlphaFoldDB" id="E9FV33"/>
<sequence>MSARNSFEINLLVSSDPQSVTFSESDLNKIKEVQTGFDFSLSKEPEKGY</sequence>
<name>E9FV33_DAPPU</name>
<organism evidence="1 2">
    <name type="scientific">Daphnia pulex</name>
    <name type="common">Water flea</name>
    <dbReference type="NCBI Taxonomy" id="6669"/>
    <lineage>
        <taxon>Eukaryota</taxon>
        <taxon>Metazoa</taxon>
        <taxon>Ecdysozoa</taxon>
        <taxon>Arthropoda</taxon>
        <taxon>Crustacea</taxon>
        <taxon>Branchiopoda</taxon>
        <taxon>Diplostraca</taxon>
        <taxon>Cladocera</taxon>
        <taxon>Anomopoda</taxon>
        <taxon>Daphniidae</taxon>
        <taxon>Daphnia</taxon>
    </lineage>
</organism>
<proteinExistence type="predicted"/>
<gene>
    <name evidence="1" type="ORF">DAPPUDRAFT_310665</name>
</gene>